<feature type="region of interest" description="Disordered" evidence="1">
    <location>
        <begin position="169"/>
        <end position="193"/>
    </location>
</feature>
<keyword evidence="3" id="KW-1185">Reference proteome</keyword>
<dbReference type="Proteomes" id="UP000000702">
    <property type="component" value="Unassembled WGS sequence"/>
</dbReference>
<gene>
    <name evidence="2" type="ORF">TCIL3000_0_60920</name>
</gene>
<organism evidence="2 3">
    <name type="scientific">Trypanosoma congolense (strain IL3000)</name>
    <dbReference type="NCBI Taxonomy" id="1068625"/>
    <lineage>
        <taxon>Eukaryota</taxon>
        <taxon>Discoba</taxon>
        <taxon>Euglenozoa</taxon>
        <taxon>Kinetoplastea</taxon>
        <taxon>Metakinetoplastina</taxon>
        <taxon>Trypanosomatida</taxon>
        <taxon>Trypanosomatidae</taxon>
        <taxon>Trypanosoma</taxon>
        <taxon>Nannomonas</taxon>
    </lineage>
</organism>
<evidence type="ECO:0000313" key="2">
    <source>
        <dbReference type="EMBL" id="CCD15606.1"/>
    </source>
</evidence>
<accession>F9WEA0</accession>
<dbReference type="OMA" id="RHETFKP"/>
<dbReference type="VEuPathDB" id="TriTrypDB:TcIL3000_0_60920"/>
<feature type="compositionally biased region" description="Basic and acidic residues" evidence="1">
    <location>
        <begin position="182"/>
        <end position="193"/>
    </location>
</feature>
<evidence type="ECO:0000313" key="3">
    <source>
        <dbReference type="Proteomes" id="UP000000702"/>
    </source>
</evidence>
<reference evidence="2 3" key="2">
    <citation type="journal article" date="2012" name="Proc. Natl. Acad. Sci. U.S.A.">
        <title>Antigenic diversity is generated by distinct evolutionary mechanisms in African trypanosome species.</title>
        <authorList>
            <person name="Jackson A.P."/>
            <person name="Berry A."/>
            <person name="Aslett M."/>
            <person name="Allison H.C."/>
            <person name="Burton P."/>
            <person name="Vavrova-Anderson J."/>
            <person name="Brown R."/>
            <person name="Browne H."/>
            <person name="Corton N."/>
            <person name="Hauser H."/>
            <person name="Gamble J."/>
            <person name="Gilderthorp R."/>
            <person name="Marcello L."/>
            <person name="McQuillan J."/>
            <person name="Otto T.D."/>
            <person name="Quail M.A."/>
            <person name="Sanders M.J."/>
            <person name="van Tonder A."/>
            <person name="Ginger M.L."/>
            <person name="Field M.C."/>
            <person name="Barry J.D."/>
            <person name="Hertz-Fowler C."/>
            <person name="Berriman M."/>
        </authorList>
    </citation>
    <scope>NUCLEOTIDE SEQUENCE [LARGE SCALE GENOMIC DNA]</scope>
    <source>
        <strain evidence="2 3">IL3000</strain>
    </source>
</reference>
<sequence length="193" mass="22482">MEVIAPSKFVRVLPAQGKARWDEFRLISDKLISQRMKRSVKDEDALNEGVKKGVRQAAEKAIHKGNGVVPPFWTPELTKLDVMVQQCRNEQKRDARIRWRRKVLEDTAIRRWEDNVSRPTVKDPVSWNLVESIYAPRPLTSPVLVVDRHSWLKRQQAQALERMYKERLTKAPKAPDMQIPSTRHETFKPIRGA</sequence>
<proteinExistence type="predicted"/>
<dbReference type="EMBL" id="CAEQ01001964">
    <property type="protein sequence ID" value="CCD15606.1"/>
    <property type="molecule type" value="Genomic_DNA"/>
</dbReference>
<name>F9WEA0_TRYCI</name>
<evidence type="ECO:0000256" key="1">
    <source>
        <dbReference type="SAM" id="MobiDB-lite"/>
    </source>
</evidence>
<reference evidence="3" key="1">
    <citation type="submission" date="2011-07" db="EMBL/GenBank/DDBJ databases">
        <title>Divergent evolution of antigenic variation in African trypanosomes.</title>
        <authorList>
            <person name="Jackson A.P."/>
            <person name="Berry A."/>
            <person name="Allison H.C."/>
            <person name="Burton P."/>
            <person name="Anderson J."/>
            <person name="Aslett M."/>
            <person name="Brown R."/>
            <person name="Corton N."/>
            <person name="Harris D."/>
            <person name="Hauser H."/>
            <person name="Gamble J."/>
            <person name="Gilderthorp R."/>
            <person name="McQuillan J."/>
            <person name="Quail M.A."/>
            <person name="Sanders M."/>
            <person name="Van Tonder A."/>
            <person name="Ginger M.L."/>
            <person name="Donelson J.E."/>
            <person name="Field M.C."/>
            <person name="Barry J.D."/>
            <person name="Berriman M."/>
            <person name="Hertz-Fowler C."/>
        </authorList>
    </citation>
    <scope>NUCLEOTIDE SEQUENCE [LARGE SCALE GENOMIC DNA]</scope>
    <source>
        <strain evidence="3">IL3000</strain>
    </source>
</reference>
<comment type="caution">
    <text evidence="2">The sequence shown here is derived from an EMBL/GenBank/DDBJ whole genome shotgun (WGS) entry which is preliminary data.</text>
</comment>
<dbReference type="AlphaFoldDB" id="F9WEA0"/>
<protein>
    <submittedName>
        <fullName evidence="2">WGS project CAEQ00000000 data, annotated contig 2450</fullName>
    </submittedName>
</protein>